<dbReference type="AlphaFoldDB" id="A0A0A9HAJ9"/>
<proteinExistence type="predicted"/>
<evidence type="ECO:0000313" key="1">
    <source>
        <dbReference type="EMBL" id="JAE33772.1"/>
    </source>
</evidence>
<accession>A0A0A9HAJ9</accession>
<name>A0A0A9HAJ9_ARUDO</name>
<organism evidence="1">
    <name type="scientific">Arundo donax</name>
    <name type="common">Giant reed</name>
    <name type="synonym">Donax arundinaceus</name>
    <dbReference type="NCBI Taxonomy" id="35708"/>
    <lineage>
        <taxon>Eukaryota</taxon>
        <taxon>Viridiplantae</taxon>
        <taxon>Streptophyta</taxon>
        <taxon>Embryophyta</taxon>
        <taxon>Tracheophyta</taxon>
        <taxon>Spermatophyta</taxon>
        <taxon>Magnoliopsida</taxon>
        <taxon>Liliopsida</taxon>
        <taxon>Poales</taxon>
        <taxon>Poaceae</taxon>
        <taxon>PACMAD clade</taxon>
        <taxon>Arundinoideae</taxon>
        <taxon>Arundineae</taxon>
        <taxon>Arundo</taxon>
    </lineage>
</organism>
<reference evidence="1" key="1">
    <citation type="submission" date="2014-09" db="EMBL/GenBank/DDBJ databases">
        <authorList>
            <person name="Magalhaes I.L.F."/>
            <person name="Oliveira U."/>
            <person name="Santos F.R."/>
            <person name="Vidigal T.H.D.A."/>
            <person name="Brescovit A.D."/>
            <person name="Santos A.J."/>
        </authorList>
    </citation>
    <scope>NUCLEOTIDE SEQUENCE</scope>
    <source>
        <tissue evidence="1">Shoot tissue taken approximately 20 cm above the soil surface</tissue>
    </source>
</reference>
<dbReference type="EMBL" id="GBRH01164124">
    <property type="protein sequence ID" value="JAE33772.1"/>
    <property type="molecule type" value="Transcribed_RNA"/>
</dbReference>
<sequence length="23" mass="2794">MFDTASSIIQCFYCQIKRLVWKL</sequence>
<reference evidence="1" key="2">
    <citation type="journal article" date="2015" name="Data Brief">
        <title>Shoot transcriptome of the giant reed, Arundo donax.</title>
        <authorList>
            <person name="Barrero R.A."/>
            <person name="Guerrero F.D."/>
            <person name="Moolhuijzen P."/>
            <person name="Goolsby J.A."/>
            <person name="Tidwell J."/>
            <person name="Bellgard S.E."/>
            <person name="Bellgard M.I."/>
        </authorList>
    </citation>
    <scope>NUCLEOTIDE SEQUENCE</scope>
    <source>
        <tissue evidence="1">Shoot tissue taken approximately 20 cm above the soil surface</tissue>
    </source>
</reference>
<protein>
    <submittedName>
        <fullName evidence="1">Uncharacterized protein</fullName>
    </submittedName>
</protein>